<proteinExistence type="predicted"/>
<organism evidence="1 2">
    <name type="scientific">Aphidius gifuensis</name>
    <name type="common">Parasitoid wasp</name>
    <dbReference type="NCBI Taxonomy" id="684658"/>
    <lineage>
        <taxon>Eukaryota</taxon>
        <taxon>Metazoa</taxon>
        <taxon>Ecdysozoa</taxon>
        <taxon>Arthropoda</taxon>
        <taxon>Hexapoda</taxon>
        <taxon>Insecta</taxon>
        <taxon>Pterygota</taxon>
        <taxon>Neoptera</taxon>
        <taxon>Endopterygota</taxon>
        <taxon>Hymenoptera</taxon>
        <taxon>Apocrita</taxon>
        <taxon>Ichneumonoidea</taxon>
        <taxon>Braconidae</taxon>
        <taxon>Aphidiinae</taxon>
        <taxon>Aphidius</taxon>
    </lineage>
</organism>
<evidence type="ECO:0000313" key="1">
    <source>
        <dbReference type="EMBL" id="KAF7995735.1"/>
    </source>
</evidence>
<evidence type="ECO:0000313" key="2">
    <source>
        <dbReference type="Proteomes" id="UP000639338"/>
    </source>
</evidence>
<keyword evidence="2" id="KW-1185">Reference proteome</keyword>
<comment type="caution">
    <text evidence="1">The sequence shown here is derived from an EMBL/GenBank/DDBJ whole genome shotgun (WGS) entry which is preliminary data.</text>
</comment>
<dbReference type="AlphaFoldDB" id="A0A835CWR0"/>
<gene>
    <name evidence="1" type="ORF">HCN44_006842</name>
</gene>
<reference evidence="1 2" key="1">
    <citation type="submission" date="2020-08" db="EMBL/GenBank/DDBJ databases">
        <title>Aphidius gifuensis genome sequencing and assembly.</title>
        <authorList>
            <person name="Du Z."/>
        </authorList>
    </citation>
    <scope>NUCLEOTIDE SEQUENCE [LARGE SCALE GENOMIC DNA]</scope>
    <source>
        <strain evidence="1">YNYX2018</strain>
        <tissue evidence="1">Adults</tissue>
    </source>
</reference>
<dbReference type="EMBL" id="JACMRX010000002">
    <property type="protein sequence ID" value="KAF7995735.1"/>
    <property type="molecule type" value="Genomic_DNA"/>
</dbReference>
<dbReference type="Proteomes" id="UP000639338">
    <property type="component" value="Unassembled WGS sequence"/>
</dbReference>
<sequence>MKRSCSAPCLADEENGIKKSKAFTNETEPSTREYLQLALARVMELQRAVKDDTYFADDTSDLGESDEDEDTMRQVLTKVFKDLPGSSADVSSIIEKSTRKKYGELNRVHSKSIQLTGYNTCRKIALDFMKTAVKNSPALEKFDKKMMKNHKSNWRRDTMSSDHEIRSRMLRGLDLHLAIKQRDYTYNLMRL</sequence>
<dbReference type="OrthoDB" id="10049706at2759"/>
<protein>
    <submittedName>
        <fullName evidence="1">Uncharacterized protein</fullName>
    </submittedName>
</protein>
<name>A0A835CWR0_APHGI</name>
<accession>A0A835CWR0</accession>